<keyword evidence="3" id="KW-1185">Reference proteome</keyword>
<evidence type="ECO:0000256" key="1">
    <source>
        <dbReference type="SAM" id="MobiDB-lite"/>
    </source>
</evidence>
<protein>
    <submittedName>
        <fullName evidence="2">Uncharacterized protein</fullName>
    </submittedName>
</protein>
<dbReference type="AlphaFoldDB" id="A0A9Q3JE17"/>
<dbReference type="EMBL" id="AVOT02071126">
    <property type="protein sequence ID" value="MBW0561503.1"/>
    <property type="molecule type" value="Genomic_DNA"/>
</dbReference>
<organism evidence="2 3">
    <name type="scientific">Austropuccinia psidii MF-1</name>
    <dbReference type="NCBI Taxonomy" id="1389203"/>
    <lineage>
        <taxon>Eukaryota</taxon>
        <taxon>Fungi</taxon>
        <taxon>Dikarya</taxon>
        <taxon>Basidiomycota</taxon>
        <taxon>Pucciniomycotina</taxon>
        <taxon>Pucciniomycetes</taxon>
        <taxon>Pucciniales</taxon>
        <taxon>Sphaerophragmiaceae</taxon>
        <taxon>Austropuccinia</taxon>
    </lineage>
</organism>
<reference evidence="2" key="1">
    <citation type="submission" date="2021-03" db="EMBL/GenBank/DDBJ databases">
        <title>Draft genome sequence of rust myrtle Austropuccinia psidii MF-1, a brazilian biotype.</title>
        <authorList>
            <person name="Quecine M.C."/>
            <person name="Pachon D.M.R."/>
            <person name="Bonatelli M.L."/>
            <person name="Correr F.H."/>
            <person name="Franceschini L.M."/>
            <person name="Leite T.F."/>
            <person name="Margarido G.R.A."/>
            <person name="Almeida C.A."/>
            <person name="Ferrarezi J.A."/>
            <person name="Labate C.A."/>
        </authorList>
    </citation>
    <scope>NUCLEOTIDE SEQUENCE</scope>
    <source>
        <strain evidence="2">MF-1</strain>
    </source>
</reference>
<comment type="caution">
    <text evidence="2">The sequence shown here is derived from an EMBL/GenBank/DDBJ whole genome shotgun (WGS) entry which is preliminary data.</text>
</comment>
<feature type="compositionally biased region" description="Basic and acidic residues" evidence="1">
    <location>
        <begin position="102"/>
        <end position="112"/>
    </location>
</feature>
<feature type="compositionally biased region" description="Pro residues" evidence="1">
    <location>
        <begin position="74"/>
        <end position="83"/>
    </location>
</feature>
<name>A0A9Q3JE17_9BASI</name>
<sequence>MKDGDGKRKFELGPIVTMACHPWDSNAKNTTHLIPPDKTHPLHLCLASKPRGNPLQARVAPDGWGTYPTHDEPPIPGPSPSSKPPEDVPTCESEPDVALTHSTEEPFGKSSE</sequence>
<gene>
    <name evidence="2" type="ORF">O181_101218</name>
</gene>
<accession>A0A9Q3JE17</accession>
<evidence type="ECO:0000313" key="2">
    <source>
        <dbReference type="EMBL" id="MBW0561503.1"/>
    </source>
</evidence>
<dbReference type="Proteomes" id="UP000765509">
    <property type="component" value="Unassembled WGS sequence"/>
</dbReference>
<evidence type="ECO:0000313" key="3">
    <source>
        <dbReference type="Proteomes" id="UP000765509"/>
    </source>
</evidence>
<proteinExistence type="predicted"/>
<feature type="region of interest" description="Disordered" evidence="1">
    <location>
        <begin position="47"/>
        <end position="112"/>
    </location>
</feature>